<dbReference type="PANTHER" id="PTHR47966">
    <property type="entry name" value="BETA-SITE APP-CLEAVING ENZYME, ISOFORM A-RELATED"/>
    <property type="match status" value="1"/>
</dbReference>
<gene>
    <name evidence="4" type="ORF">V6N11_048091</name>
</gene>
<dbReference type="InterPro" id="IPR021109">
    <property type="entry name" value="Peptidase_aspartic_dom_sf"/>
</dbReference>
<evidence type="ECO:0000256" key="2">
    <source>
        <dbReference type="SAM" id="MobiDB-lite"/>
    </source>
</evidence>
<dbReference type="EMBL" id="JBBPBN010000108">
    <property type="protein sequence ID" value="KAK8978819.1"/>
    <property type="molecule type" value="Genomic_DNA"/>
</dbReference>
<reference evidence="4 5" key="1">
    <citation type="journal article" date="2024" name="G3 (Bethesda)">
        <title>Genome assembly of Hibiscus sabdariffa L. provides insights into metabolisms of medicinal natural products.</title>
        <authorList>
            <person name="Kim T."/>
        </authorList>
    </citation>
    <scope>NUCLEOTIDE SEQUENCE [LARGE SCALE GENOMIC DNA]</scope>
    <source>
        <strain evidence="4">TK-2024</strain>
        <tissue evidence="4">Old leaves</tissue>
    </source>
</reference>
<evidence type="ECO:0000313" key="5">
    <source>
        <dbReference type="Proteomes" id="UP001396334"/>
    </source>
</evidence>
<evidence type="ECO:0000256" key="1">
    <source>
        <dbReference type="ARBA" id="ARBA00007447"/>
    </source>
</evidence>
<name>A0ABR2NRN5_9ROSI</name>
<evidence type="ECO:0000313" key="4">
    <source>
        <dbReference type="EMBL" id="KAK8978819.1"/>
    </source>
</evidence>
<evidence type="ECO:0000259" key="3">
    <source>
        <dbReference type="PROSITE" id="PS51767"/>
    </source>
</evidence>
<feature type="region of interest" description="Disordered" evidence="2">
    <location>
        <begin position="46"/>
        <end position="75"/>
    </location>
</feature>
<comment type="caution">
    <text evidence="4">The sequence shown here is derived from an EMBL/GenBank/DDBJ whole genome shotgun (WGS) entry which is preliminary data.</text>
</comment>
<organism evidence="4 5">
    <name type="scientific">Hibiscus sabdariffa</name>
    <name type="common">roselle</name>
    <dbReference type="NCBI Taxonomy" id="183260"/>
    <lineage>
        <taxon>Eukaryota</taxon>
        <taxon>Viridiplantae</taxon>
        <taxon>Streptophyta</taxon>
        <taxon>Embryophyta</taxon>
        <taxon>Tracheophyta</taxon>
        <taxon>Spermatophyta</taxon>
        <taxon>Magnoliopsida</taxon>
        <taxon>eudicotyledons</taxon>
        <taxon>Gunneridae</taxon>
        <taxon>Pentapetalae</taxon>
        <taxon>rosids</taxon>
        <taxon>malvids</taxon>
        <taxon>Malvales</taxon>
        <taxon>Malvaceae</taxon>
        <taxon>Malvoideae</taxon>
        <taxon>Hibiscus</taxon>
    </lineage>
</organism>
<proteinExistence type="inferred from homology"/>
<protein>
    <recommendedName>
        <fullName evidence="3">Peptidase A1 domain-containing protein</fullName>
    </recommendedName>
</protein>
<feature type="domain" description="Peptidase A1" evidence="3">
    <location>
        <begin position="258"/>
        <end position="448"/>
    </location>
</feature>
<feature type="compositionally biased region" description="Polar residues" evidence="2">
    <location>
        <begin position="55"/>
        <end position="75"/>
    </location>
</feature>
<accession>A0ABR2NRN5</accession>
<dbReference type="SUPFAM" id="SSF50630">
    <property type="entry name" value="Acid proteases"/>
    <property type="match status" value="1"/>
</dbReference>
<dbReference type="InterPro" id="IPR001461">
    <property type="entry name" value="Aspartic_peptidase_A1"/>
</dbReference>
<keyword evidence="5" id="KW-1185">Reference proteome</keyword>
<dbReference type="Proteomes" id="UP001396334">
    <property type="component" value="Unassembled WGS sequence"/>
</dbReference>
<dbReference type="PANTHER" id="PTHR47966:SF54">
    <property type="entry name" value="ASPARTIC PROTEINASE"/>
    <property type="match status" value="1"/>
</dbReference>
<dbReference type="Gene3D" id="2.40.70.10">
    <property type="entry name" value="Acid Proteases"/>
    <property type="match status" value="1"/>
</dbReference>
<sequence>MREFIEEVATKLLKGFKAIMDDAIDKLLKDFRNDLKVVQKRVPIGSNQKREESNESSFVTDSAEPNNQVSSTEVSNVVEFSDSPLEPLLVQGVVSTELVETKPEPLLTCSAEDYVFDELFMITSEESNGIEDSFGTLLDDGSANGLLELPQDKVMQNKVTDDRMELQEKKVQSGRFTSIEDQFNDSKLLLMEKKLLIRDKVSMGEGEIKPNRTVEGLICLMQKFKRIEDVIVDTLKLRVYIDSYLCETFKEFFADSKAGKNLYVGFTLAVYAWIIKHSSNSWVTSSKCYFLIAYYFHSTYKSSCSQMYEANSKATEIQYGTRSIYGFFIEDYVVVGDLVVKIQEFIEATKELSLTFLLAKSDGILGLGFQEILVGNVVHVRCGASGCSAITDSGTSMLAGLTGIITQISHAIGESEVVRQELGANLIAWGVASAVESILAIETSSLYS</sequence>
<dbReference type="InterPro" id="IPR033121">
    <property type="entry name" value="PEPTIDASE_A1"/>
</dbReference>
<dbReference type="Pfam" id="PF00026">
    <property type="entry name" value="Asp"/>
    <property type="match status" value="1"/>
</dbReference>
<dbReference type="PROSITE" id="PS51767">
    <property type="entry name" value="PEPTIDASE_A1"/>
    <property type="match status" value="1"/>
</dbReference>
<comment type="similarity">
    <text evidence="1">Belongs to the peptidase A1 family.</text>
</comment>